<keyword evidence="2" id="KW-1185">Reference proteome</keyword>
<dbReference type="Proteomes" id="UP000729733">
    <property type="component" value="Unassembled WGS sequence"/>
</dbReference>
<dbReference type="PANTHER" id="PTHR38471:SF2">
    <property type="entry name" value="FOUR HELIX BUNDLE PROTEIN"/>
    <property type="match status" value="1"/>
</dbReference>
<evidence type="ECO:0000313" key="1">
    <source>
        <dbReference type="EMBL" id="MCC0177095.1"/>
    </source>
</evidence>
<sequence>MDRVKISIQERTENFAIRIVKAYCQIKNDSHFDDAIMVLAKQLLRSGTSIGANVAEAKYAQSNKDFIHKYSIALKEASESRYWIQLMIKSEIIPVQKMKLMLEEVTNIINILTSIIKKLKAKER</sequence>
<gene>
    <name evidence="1" type="ORF">I4641_08910</name>
</gene>
<name>A0A964BSM1_9CYAN</name>
<dbReference type="EMBL" id="JADWDC010000016">
    <property type="protein sequence ID" value="MCC0177095.1"/>
    <property type="molecule type" value="Genomic_DNA"/>
</dbReference>
<proteinExistence type="predicted"/>
<reference evidence="1" key="1">
    <citation type="journal article" date="2021" name="Antonie Van Leeuwenhoek">
        <title>Draft genome and description of Waterburya agarophytonicola gen. nov. sp. nov. (Pleurocapsales, Cyanobacteria): a seaweed symbiont.</title>
        <authorList>
            <person name="Bonthond G."/>
            <person name="Shalygin S."/>
            <person name="Bayer T."/>
            <person name="Weinberger F."/>
        </authorList>
    </citation>
    <scope>NUCLEOTIDE SEQUENCE</scope>
    <source>
        <strain evidence="1">KI4</strain>
    </source>
</reference>
<dbReference type="NCBIfam" id="TIGR02436">
    <property type="entry name" value="four helix bundle protein"/>
    <property type="match status" value="1"/>
</dbReference>
<accession>A0A964BSM1</accession>
<dbReference type="SUPFAM" id="SSF158446">
    <property type="entry name" value="IVS-encoded protein-like"/>
    <property type="match status" value="1"/>
</dbReference>
<dbReference type="Gene3D" id="1.20.1440.60">
    <property type="entry name" value="23S rRNA-intervening sequence"/>
    <property type="match status" value="1"/>
</dbReference>
<dbReference type="PANTHER" id="PTHR38471">
    <property type="entry name" value="FOUR HELIX BUNDLE PROTEIN"/>
    <property type="match status" value="1"/>
</dbReference>
<dbReference type="InterPro" id="IPR036583">
    <property type="entry name" value="23S_rRNA_IVS_sf"/>
</dbReference>
<evidence type="ECO:0000313" key="2">
    <source>
        <dbReference type="Proteomes" id="UP000729733"/>
    </source>
</evidence>
<protein>
    <submittedName>
        <fullName evidence="1">Four helix bundle protein</fullName>
    </submittedName>
</protein>
<dbReference type="RefSeq" id="WP_229640132.1">
    <property type="nucleotide sequence ID" value="NZ_JADWDC010000016.1"/>
</dbReference>
<dbReference type="PIRSF" id="PIRSF035652">
    <property type="entry name" value="CHP02436"/>
    <property type="match status" value="1"/>
</dbReference>
<comment type="caution">
    <text evidence="1">The sequence shown here is derived from an EMBL/GenBank/DDBJ whole genome shotgun (WGS) entry which is preliminary data.</text>
</comment>
<organism evidence="1 2">
    <name type="scientific">Waterburya agarophytonicola KI4</name>
    <dbReference type="NCBI Taxonomy" id="2874699"/>
    <lineage>
        <taxon>Bacteria</taxon>
        <taxon>Bacillati</taxon>
        <taxon>Cyanobacteriota</taxon>
        <taxon>Cyanophyceae</taxon>
        <taxon>Pleurocapsales</taxon>
        <taxon>Hyellaceae</taxon>
        <taxon>Waterburya</taxon>
        <taxon>Waterburya agarophytonicola</taxon>
    </lineage>
</organism>
<dbReference type="InterPro" id="IPR012657">
    <property type="entry name" value="23S_rRNA-intervening_sequence"/>
</dbReference>
<dbReference type="Pfam" id="PF05635">
    <property type="entry name" value="23S_rRNA_IVP"/>
    <property type="match status" value="1"/>
</dbReference>
<dbReference type="AlphaFoldDB" id="A0A964BSM1"/>